<reference evidence="2" key="5">
    <citation type="journal article" date="2021" name="G3 (Bethesda)">
        <title>Aegilops tauschii genome assembly Aet v5.0 features greater sequence contiguity and improved annotation.</title>
        <authorList>
            <person name="Wang L."/>
            <person name="Zhu T."/>
            <person name="Rodriguez J.C."/>
            <person name="Deal K.R."/>
            <person name="Dubcovsky J."/>
            <person name="McGuire P.E."/>
            <person name="Lux T."/>
            <person name="Spannagl M."/>
            <person name="Mayer K.F.X."/>
            <person name="Baldrich P."/>
            <person name="Meyers B.C."/>
            <person name="Huo N."/>
            <person name="Gu Y.Q."/>
            <person name="Zhou H."/>
            <person name="Devos K.M."/>
            <person name="Bennetzen J.L."/>
            <person name="Unver T."/>
            <person name="Budak H."/>
            <person name="Gulick P.J."/>
            <person name="Galiba G."/>
            <person name="Kalapos B."/>
            <person name="Nelson D.R."/>
            <person name="Li P."/>
            <person name="You F.M."/>
            <person name="Luo M.C."/>
            <person name="Dvorak J."/>
        </authorList>
    </citation>
    <scope>NUCLEOTIDE SEQUENCE [LARGE SCALE GENOMIC DNA]</scope>
    <source>
        <strain evidence="2">cv. AL8/78</strain>
    </source>
</reference>
<feature type="region of interest" description="Disordered" evidence="1">
    <location>
        <begin position="60"/>
        <end position="100"/>
    </location>
</feature>
<sequence>MISIPVHQYSLRSRSKGMLRNTPVHIFQEWHLLKPSAWLPWRTSPPPRYRFPPKRLASLRCADGGHERSEGKGTERAKKGRAGSNGARTAWSQQTGERRR</sequence>
<reference evidence="3" key="1">
    <citation type="journal article" date="2014" name="Science">
        <title>Ancient hybridizations among the ancestral genomes of bread wheat.</title>
        <authorList>
            <consortium name="International Wheat Genome Sequencing Consortium,"/>
            <person name="Marcussen T."/>
            <person name="Sandve S.R."/>
            <person name="Heier L."/>
            <person name="Spannagl M."/>
            <person name="Pfeifer M."/>
            <person name="Jakobsen K.S."/>
            <person name="Wulff B.B."/>
            <person name="Steuernagel B."/>
            <person name="Mayer K.F."/>
            <person name="Olsen O.A."/>
        </authorList>
    </citation>
    <scope>NUCLEOTIDE SEQUENCE [LARGE SCALE GENOMIC DNA]</scope>
    <source>
        <strain evidence="3">cv. AL8/78</strain>
    </source>
</reference>
<dbReference type="EnsemblPlants" id="AET6Gv20605000.12">
    <property type="protein sequence ID" value="AET6Gv20605000.12"/>
    <property type="gene ID" value="AET6Gv20605000"/>
</dbReference>
<reference evidence="2" key="3">
    <citation type="journal article" date="2017" name="Nature">
        <title>Genome sequence of the progenitor of the wheat D genome Aegilops tauschii.</title>
        <authorList>
            <person name="Luo M.C."/>
            <person name="Gu Y.Q."/>
            <person name="Puiu D."/>
            <person name="Wang H."/>
            <person name="Twardziok S.O."/>
            <person name="Deal K.R."/>
            <person name="Huo N."/>
            <person name="Zhu T."/>
            <person name="Wang L."/>
            <person name="Wang Y."/>
            <person name="McGuire P.E."/>
            <person name="Liu S."/>
            <person name="Long H."/>
            <person name="Ramasamy R.K."/>
            <person name="Rodriguez J.C."/>
            <person name="Van S.L."/>
            <person name="Yuan L."/>
            <person name="Wang Z."/>
            <person name="Xia Z."/>
            <person name="Xiao L."/>
            <person name="Anderson O.D."/>
            <person name="Ouyang S."/>
            <person name="Liang Y."/>
            <person name="Zimin A.V."/>
            <person name="Pertea G."/>
            <person name="Qi P."/>
            <person name="Bennetzen J.L."/>
            <person name="Dai X."/>
            <person name="Dawson M.W."/>
            <person name="Muller H.G."/>
            <person name="Kugler K."/>
            <person name="Rivarola-Duarte L."/>
            <person name="Spannagl M."/>
            <person name="Mayer K.F.X."/>
            <person name="Lu F.H."/>
            <person name="Bevan M.W."/>
            <person name="Leroy P."/>
            <person name="Li P."/>
            <person name="You F.M."/>
            <person name="Sun Q."/>
            <person name="Liu Z."/>
            <person name="Lyons E."/>
            <person name="Wicker T."/>
            <person name="Salzberg S.L."/>
            <person name="Devos K.M."/>
            <person name="Dvorak J."/>
        </authorList>
    </citation>
    <scope>NUCLEOTIDE SEQUENCE [LARGE SCALE GENOMIC DNA]</scope>
    <source>
        <strain evidence="2">cv. AL8/78</strain>
    </source>
</reference>
<protein>
    <submittedName>
        <fullName evidence="2">Uncharacterized protein</fullName>
    </submittedName>
</protein>
<dbReference type="AlphaFoldDB" id="A0A453P4I0"/>
<name>A0A453P4I0_AEGTS</name>
<feature type="compositionally biased region" description="Basic and acidic residues" evidence="1">
    <location>
        <begin position="63"/>
        <end position="77"/>
    </location>
</feature>
<accession>A0A453P4I0</accession>
<reference evidence="2" key="4">
    <citation type="submission" date="2019-03" db="UniProtKB">
        <authorList>
            <consortium name="EnsemblPlants"/>
        </authorList>
    </citation>
    <scope>IDENTIFICATION</scope>
</reference>
<proteinExistence type="predicted"/>
<dbReference type="Proteomes" id="UP000015105">
    <property type="component" value="Chromosome 6D"/>
</dbReference>
<keyword evidence="3" id="KW-1185">Reference proteome</keyword>
<evidence type="ECO:0000256" key="1">
    <source>
        <dbReference type="SAM" id="MobiDB-lite"/>
    </source>
</evidence>
<feature type="compositionally biased region" description="Polar residues" evidence="1">
    <location>
        <begin position="86"/>
        <end position="100"/>
    </location>
</feature>
<reference evidence="3" key="2">
    <citation type="journal article" date="2017" name="Nat. Plants">
        <title>The Aegilops tauschii genome reveals multiple impacts of transposons.</title>
        <authorList>
            <person name="Zhao G."/>
            <person name="Zou C."/>
            <person name="Li K."/>
            <person name="Wang K."/>
            <person name="Li T."/>
            <person name="Gao L."/>
            <person name="Zhang X."/>
            <person name="Wang H."/>
            <person name="Yang Z."/>
            <person name="Liu X."/>
            <person name="Jiang W."/>
            <person name="Mao L."/>
            <person name="Kong X."/>
            <person name="Jiao Y."/>
            <person name="Jia J."/>
        </authorList>
    </citation>
    <scope>NUCLEOTIDE SEQUENCE [LARGE SCALE GENOMIC DNA]</scope>
    <source>
        <strain evidence="3">cv. AL8/78</strain>
    </source>
</reference>
<dbReference type="Gramene" id="AET6Gv20605000.12">
    <property type="protein sequence ID" value="AET6Gv20605000.12"/>
    <property type="gene ID" value="AET6Gv20605000"/>
</dbReference>
<evidence type="ECO:0000313" key="3">
    <source>
        <dbReference type="Proteomes" id="UP000015105"/>
    </source>
</evidence>
<organism evidence="2 3">
    <name type="scientific">Aegilops tauschii subsp. strangulata</name>
    <name type="common">Goatgrass</name>
    <dbReference type="NCBI Taxonomy" id="200361"/>
    <lineage>
        <taxon>Eukaryota</taxon>
        <taxon>Viridiplantae</taxon>
        <taxon>Streptophyta</taxon>
        <taxon>Embryophyta</taxon>
        <taxon>Tracheophyta</taxon>
        <taxon>Spermatophyta</taxon>
        <taxon>Magnoliopsida</taxon>
        <taxon>Liliopsida</taxon>
        <taxon>Poales</taxon>
        <taxon>Poaceae</taxon>
        <taxon>BOP clade</taxon>
        <taxon>Pooideae</taxon>
        <taxon>Triticodae</taxon>
        <taxon>Triticeae</taxon>
        <taxon>Triticinae</taxon>
        <taxon>Aegilops</taxon>
    </lineage>
</organism>
<evidence type="ECO:0000313" key="2">
    <source>
        <dbReference type="EnsemblPlants" id="AET6Gv20605000.12"/>
    </source>
</evidence>